<dbReference type="SUPFAM" id="SSF102114">
    <property type="entry name" value="Radical SAM enzymes"/>
    <property type="match status" value="1"/>
</dbReference>
<keyword evidence="4" id="KW-0408">Iron</keyword>
<comment type="cofactor">
    <cofactor evidence="1">
        <name>[4Fe-4S] cluster</name>
        <dbReference type="ChEBI" id="CHEBI:49883"/>
    </cofactor>
</comment>
<sequence length="662" mass="72806">MPYAALPRPSIGLGLLQAILRRDGIPSTVLHANLWFAEKVGVPAYELLATHAAAQQLMGEWTFAEAAFPEAGARKWDDAYLEELRFAFAHLAEHTGKPDLAGEVLPGLRAAAGGFVDVVARRVLETGARVVGCTSMFEQHVASLALLRRVRELDPTVVTLLGGANCETVMGEATHRCFPWVDYLVSGEADGIITPLCRLVLEHGRDVPAEALPRGVLGPAHRIVGEDRSRANGSLVLPRLPRALFRDLDALPVPAYEDWFDQLAQSSVGAYITPCLTVESSRGCWWGDRHQCTFCGLNGSTAIYHSKSPQRVLEELRELERRHGVTAFEFVDNILDMGYFPTLMQALADEGASRRSLFFALKSNLNRRQVKALADAGVTWVQPGIESLHTDILQLMDKGVTGWQNVQLLKWAREFGLRMMWPILWGFPGEQDEAYAQMAQWIPLLEHLPPPDGVNKILYGRFSVYDQDAQRHGLVLSPVPGMKCVYPLTAADLQDLTFHYTADPSLGAGRTRNTGSPAPRPGVDALRAATSRWQQAHTRDRGPVLSMVDEQGELRITDTRSCAAAAQILLTGVARAVYLACDAAPRPERVRETLRRDHALDVPQHQVAAVLADLIERRLLLPLDGRLVGLAVRHPMREEADMAEFPGGYVNVRAAATALAGR</sequence>
<dbReference type="InterPro" id="IPR023984">
    <property type="entry name" value="rSAM_ocin_1"/>
</dbReference>
<dbReference type="PANTHER" id="PTHR43409">
    <property type="entry name" value="ANAEROBIC MAGNESIUM-PROTOPORPHYRIN IX MONOMETHYL ESTER CYCLASE-RELATED"/>
    <property type="match status" value="1"/>
</dbReference>
<dbReference type="Pfam" id="PF04055">
    <property type="entry name" value="Radical_SAM"/>
    <property type="match status" value="1"/>
</dbReference>
<dbReference type="NCBIfam" id="TIGR03975">
    <property type="entry name" value="rSAM_ocin_1"/>
    <property type="match status" value="1"/>
</dbReference>
<evidence type="ECO:0000256" key="1">
    <source>
        <dbReference type="ARBA" id="ARBA00001966"/>
    </source>
</evidence>
<evidence type="ECO:0000256" key="5">
    <source>
        <dbReference type="ARBA" id="ARBA00023014"/>
    </source>
</evidence>
<name>A0ABX0DLT6_9ACTN</name>
<dbReference type="Proteomes" id="UP001518140">
    <property type="component" value="Unassembled WGS sequence"/>
</dbReference>
<dbReference type="InterPro" id="IPR051198">
    <property type="entry name" value="BchE-like"/>
</dbReference>
<dbReference type="Gene3D" id="3.20.20.70">
    <property type="entry name" value="Aldolase class I"/>
    <property type="match status" value="1"/>
</dbReference>
<evidence type="ECO:0000256" key="3">
    <source>
        <dbReference type="ARBA" id="ARBA00022723"/>
    </source>
</evidence>
<comment type="caution">
    <text evidence="7">The sequence shown here is derived from an EMBL/GenBank/DDBJ whole genome shotgun (WGS) entry which is preliminary data.</text>
</comment>
<protein>
    <submittedName>
        <fullName evidence="7">RiPP maturation radical SAM protein 1</fullName>
    </submittedName>
</protein>
<keyword evidence="8" id="KW-1185">Reference proteome</keyword>
<reference evidence="7 8" key="1">
    <citation type="submission" date="2020-02" db="EMBL/GenBank/DDBJ databases">
        <title>Whole-genome analyses of novel actinobacteria.</title>
        <authorList>
            <person name="Sahin N."/>
            <person name="Tokatli A."/>
        </authorList>
    </citation>
    <scope>NUCLEOTIDE SEQUENCE [LARGE SCALE GENOMIC DNA]</scope>
    <source>
        <strain evidence="7 8">YC419</strain>
    </source>
</reference>
<dbReference type="SMART" id="SM00729">
    <property type="entry name" value="Elp3"/>
    <property type="match status" value="1"/>
</dbReference>
<dbReference type="InterPro" id="IPR013785">
    <property type="entry name" value="Aldolase_TIM"/>
</dbReference>
<dbReference type="PANTHER" id="PTHR43409:SF7">
    <property type="entry name" value="BLL1977 PROTEIN"/>
    <property type="match status" value="1"/>
</dbReference>
<accession>A0ABX0DLT6</accession>
<evidence type="ECO:0000256" key="2">
    <source>
        <dbReference type="ARBA" id="ARBA00022691"/>
    </source>
</evidence>
<proteinExistence type="predicted"/>
<evidence type="ECO:0000313" key="7">
    <source>
        <dbReference type="EMBL" id="NGO41273.1"/>
    </source>
</evidence>
<feature type="domain" description="Radical SAM core" evidence="6">
    <location>
        <begin position="270"/>
        <end position="475"/>
    </location>
</feature>
<dbReference type="InterPro" id="IPR058240">
    <property type="entry name" value="rSAM_sf"/>
</dbReference>
<dbReference type="InterPro" id="IPR006638">
    <property type="entry name" value="Elp3/MiaA/NifB-like_rSAM"/>
</dbReference>
<dbReference type="PROSITE" id="PS51918">
    <property type="entry name" value="RADICAL_SAM"/>
    <property type="match status" value="1"/>
</dbReference>
<dbReference type="SFLD" id="SFLDS00029">
    <property type="entry name" value="Radical_SAM"/>
    <property type="match status" value="1"/>
</dbReference>
<evidence type="ECO:0000259" key="6">
    <source>
        <dbReference type="PROSITE" id="PS51918"/>
    </source>
</evidence>
<keyword evidence="3" id="KW-0479">Metal-binding</keyword>
<evidence type="ECO:0000313" key="8">
    <source>
        <dbReference type="Proteomes" id="UP001518140"/>
    </source>
</evidence>
<keyword evidence="2" id="KW-0949">S-adenosyl-L-methionine</keyword>
<organism evidence="7 8">
    <name type="scientific">Streptomyces ureilyticus</name>
    <dbReference type="NCBI Taxonomy" id="1775131"/>
    <lineage>
        <taxon>Bacteria</taxon>
        <taxon>Bacillati</taxon>
        <taxon>Actinomycetota</taxon>
        <taxon>Actinomycetes</taxon>
        <taxon>Kitasatosporales</taxon>
        <taxon>Streptomycetaceae</taxon>
        <taxon>Streptomyces</taxon>
    </lineage>
</organism>
<dbReference type="SFLD" id="SFLDG01082">
    <property type="entry name" value="B12-binding_domain_containing"/>
    <property type="match status" value="1"/>
</dbReference>
<keyword evidence="5" id="KW-0411">Iron-sulfur</keyword>
<dbReference type="InterPro" id="IPR007197">
    <property type="entry name" value="rSAM"/>
</dbReference>
<dbReference type="EMBL" id="JAAKZX010000007">
    <property type="protein sequence ID" value="NGO41273.1"/>
    <property type="molecule type" value="Genomic_DNA"/>
</dbReference>
<gene>
    <name evidence="7" type="ORF">G6048_03520</name>
</gene>
<dbReference type="SFLD" id="SFLDF00324">
    <property type="entry name" value="bacteriocin_maturation"/>
    <property type="match status" value="1"/>
</dbReference>
<evidence type="ECO:0000256" key="4">
    <source>
        <dbReference type="ARBA" id="ARBA00023004"/>
    </source>
</evidence>